<evidence type="ECO:0000313" key="2">
    <source>
        <dbReference type="Proteomes" id="UP000249794"/>
    </source>
</evidence>
<reference evidence="1 2" key="2">
    <citation type="submission" date="2018-06" db="EMBL/GenBank/DDBJ databases">
        <title>Metagenomic assembly of (sub)arctic Cyanobacteria and their associated microbiome from non-axenic cultures.</title>
        <authorList>
            <person name="Baurain D."/>
        </authorList>
    </citation>
    <scope>NUCLEOTIDE SEQUENCE [LARGE SCALE GENOMIC DNA]</scope>
    <source>
        <strain evidence="1">ULC027bin1</strain>
    </source>
</reference>
<name>A0A2W4XKS5_9CYAN</name>
<protein>
    <submittedName>
        <fullName evidence="1">Uncharacterized protein</fullName>
    </submittedName>
</protein>
<dbReference type="Proteomes" id="UP000249794">
    <property type="component" value="Unassembled WGS sequence"/>
</dbReference>
<gene>
    <name evidence="1" type="ORF">DCF15_06065</name>
</gene>
<sequence length="189" mass="21446">MLNEDFFMTTTTNFTPGQIVRVNRVESMAFGRIARITQNIGGESSEIHFVDLPLGTPPSSKEWSGRTMHSNHEYLTPIEGVPAAAHYIFVTIVEYNGSFCYHEHCLAHIRSDQTPDQVAGEIARQWYEGGGQWNEEEKAYIFTEFDRRITVEHNNHEEISLGQYVQLRNWLRDCTPGYAGYAGAISVGL</sequence>
<reference evidence="2" key="1">
    <citation type="submission" date="2018-04" db="EMBL/GenBank/DDBJ databases">
        <authorList>
            <person name="Cornet L."/>
        </authorList>
    </citation>
    <scope>NUCLEOTIDE SEQUENCE [LARGE SCALE GENOMIC DNA]</scope>
</reference>
<organism evidence="1 2">
    <name type="scientific">Phormidesmis priestleyi</name>
    <dbReference type="NCBI Taxonomy" id="268141"/>
    <lineage>
        <taxon>Bacteria</taxon>
        <taxon>Bacillati</taxon>
        <taxon>Cyanobacteriota</taxon>
        <taxon>Cyanophyceae</taxon>
        <taxon>Leptolyngbyales</taxon>
        <taxon>Leptolyngbyaceae</taxon>
        <taxon>Phormidesmis</taxon>
    </lineage>
</organism>
<dbReference type="EMBL" id="QBMP01000041">
    <property type="protein sequence ID" value="PZO58023.1"/>
    <property type="molecule type" value="Genomic_DNA"/>
</dbReference>
<comment type="caution">
    <text evidence="1">The sequence shown here is derived from an EMBL/GenBank/DDBJ whole genome shotgun (WGS) entry which is preliminary data.</text>
</comment>
<accession>A0A2W4XKS5</accession>
<dbReference type="AlphaFoldDB" id="A0A2W4XKS5"/>
<evidence type="ECO:0000313" key="1">
    <source>
        <dbReference type="EMBL" id="PZO58023.1"/>
    </source>
</evidence>
<proteinExistence type="predicted"/>